<evidence type="ECO:0000313" key="3">
    <source>
        <dbReference type="Proteomes" id="UP000830375"/>
    </source>
</evidence>
<dbReference type="Proteomes" id="UP000830375">
    <property type="component" value="Unassembled WGS sequence"/>
</dbReference>
<gene>
    <name evidence="2" type="ORF">H4Q32_008833</name>
</gene>
<evidence type="ECO:0000313" key="2">
    <source>
        <dbReference type="EMBL" id="KAI2657492.1"/>
    </source>
</evidence>
<evidence type="ECO:0000256" key="1">
    <source>
        <dbReference type="SAM" id="MobiDB-lite"/>
    </source>
</evidence>
<sequence length="108" mass="12305">MSVINPRYELPGRKYFLRTATPALYGEVRERVEEQLKSVLYFATTADLGSSRTSEPYLSLTAHFIYKDWNLVSLCLQRVYFPEDHMEQQSTRSASPLTAGPISSKPLS</sequence>
<proteinExistence type="predicted"/>
<organism evidence="2 3">
    <name type="scientific">Labeo rohita</name>
    <name type="common">Indian major carp</name>
    <name type="synonym">Cyprinus rohita</name>
    <dbReference type="NCBI Taxonomy" id="84645"/>
    <lineage>
        <taxon>Eukaryota</taxon>
        <taxon>Metazoa</taxon>
        <taxon>Chordata</taxon>
        <taxon>Craniata</taxon>
        <taxon>Vertebrata</taxon>
        <taxon>Euteleostomi</taxon>
        <taxon>Actinopterygii</taxon>
        <taxon>Neopterygii</taxon>
        <taxon>Teleostei</taxon>
        <taxon>Ostariophysi</taxon>
        <taxon>Cypriniformes</taxon>
        <taxon>Cyprinidae</taxon>
        <taxon>Labeoninae</taxon>
        <taxon>Labeonini</taxon>
        <taxon>Labeo</taxon>
    </lineage>
</organism>
<keyword evidence="2" id="KW-0436">Ligase</keyword>
<comment type="caution">
    <text evidence="2">The sequence shown here is derived from an EMBL/GenBank/DDBJ whole genome shotgun (WGS) entry which is preliminary data.</text>
</comment>
<dbReference type="EMBL" id="JACTAM010000013">
    <property type="protein sequence ID" value="KAI2657492.1"/>
    <property type="molecule type" value="Genomic_DNA"/>
</dbReference>
<dbReference type="GO" id="GO:0016874">
    <property type="term" value="F:ligase activity"/>
    <property type="evidence" value="ECO:0007669"/>
    <property type="project" value="UniProtKB-KW"/>
</dbReference>
<feature type="region of interest" description="Disordered" evidence="1">
    <location>
        <begin position="87"/>
        <end position="108"/>
    </location>
</feature>
<accession>A0ABQ8M5M8</accession>
<reference evidence="2 3" key="1">
    <citation type="submission" date="2022-01" db="EMBL/GenBank/DDBJ databases">
        <title>A high-quality chromosome-level genome assembly of rohu carp, Labeo rohita.</title>
        <authorList>
            <person name="Arick M.A. II"/>
            <person name="Hsu C.-Y."/>
            <person name="Magbanua Z."/>
            <person name="Pechanova O."/>
            <person name="Grover C."/>
            <person name="Miller E."/>
            <person name="Thrash A."/>
            <person name="Ezzel L."/>
            <person name="Alam S."/>
            <person name="Benzie J."/>
            <person name="Hamilton M."/>
            <person name="Karsi A."/>
            <person name="Lawrence M.L."/>
            <person name="Peterson D.G."/>
        </authorList>
    </citation>
    <scope>NUCLEOTIDE SEQUENCE [LARGE SCALE GENOMIC DNA]</scope>
    <source>
        <strain evidence="3">BAU-BD-2019</strain>
        <tissue evidence="2">Blood</tissue>
    </source>
</reference>
<dbReference type="InterPro" id="IPR052035">
    <property type="entry name" value="ZnF_BED_domain_contain"/>
</dbReference>
<protein>
    <submittedName>
        <fullName evidence="2">E3 SUMO-protein ligase ZBED1</fullName>
    </submittedName>
</protein>
<dbReference type="PANTHER" id="PTHR46481:SF9">
    <property type="entry name" value="ZINC FINGER BED DOMAIN-CONTAINING PROTEIN 1-LIKE"/>
    <property type="match status" value="1"/>
</dbReference>
<dbReference type="PANTHER" id="PTHR46481">
    <property type="entry name" value="ZINC FINGER BED DOMAIN-CONTAINING PROTEIN 4"/>
    <property type="match status" value="1"/>
</dbReference>
<keyword evidence="3" id="KW-1185">Reference proteome</keyword>
<name>A0ABQ8M5M8_LABRO</name>